<dbReference type="PIRSF" id="PIRSF000446">
    <property type="entry name" value="Mct"/>
    <property type="match status" value="1"/>
</dbReference>
<dbReference type="SMART" id="SM00827">
    <property type="entry name" value="PKS_AT"/>
    <property type="match status" value="1"/>
</dbReference>
<dbReference type="EC" id="2.3.1.39" evidence="1 6"/>
<dbReference type="InterPro" id="IPR014043">
    <property type="entry name" value="Acyl_transferase_dom"/>
</dbReference>
<protein>
    <recommendedName>
        <fullName evidence="2 6">Malonyl CoA-acyl carrier protein transacylase</fullName>
        <ecNumber evidence="1 6">2.3.1.39</ecNumber>
    </recommendedName>
</protein>
<evidence type="ECO:0000313" key="9">
    <source>
        <dbReference type="EMBL" id="KHD07116.1"/>
    </source>
</evidence>
<proteinExistence type="inferred from homology"/>
<dbReference type="InterPro" id="IPR001227">
    <property type="entry name" value="Ac_transferase_dom_sf"/>
</dbReference>
<dbReference type="NCBIfam" id="TIGR00128">
    <property type="entry name" value="fabD"/>
    <property type="match status" value="1"/>
</dbReference>
<dbReference type="InterPro" id="IPR024925">
    <property type="entry name" value="Malonyl_CoA-ACP_transAc"/>
</dbReference>
<dbReference type="Gene3D" id="3.40.366.10">
    <property type="entry name" value="Malonyl-Coenzyme A Acyl Carrier Protein, domain 2"/>
    <property type="match status" value="1"/>
</dbReference>
<dbReference type="SUPFAM" id="SSF52151">
    <property type="entry name" value="FabD/lysophospholipase-like"/>
    <property type="match status" value="1"/>
</dbReference>
<dbReference type="Proteomes" id="UP000030428">
    <property type="component" value="Unassembled WGS sequence"/>
</dbReference>
<dbReference type="InterPro" id="IPR016036">
    <property type="entry name" value="Malonyl_transacylase_ACP-bd"/>
</dbReference>
<evidence type="ECO:0000256" key="1">
    <source>
        <dbReference type="ARBA" id="ARBA00013258"/>
    </source>
</evidence>
<dbReference type="GO" id="GO:0004314">
    <property type="term" value="F:[acyl-carrier-protein] S-malonyltransferase activity"/>
    <property type="evidence" value="ECO:0007669"/>
    <property type="project" value="UniProtKB-EC"/>
</dbReference>
<comment type="catalytic activity">
    <reaction evidence="5 6">
        <text>holo-[ACP] + malonyl-CoA = malonyl-[ACP] + CoA</text>
        <dbReference type="Rhea" id="RHEA:41792"/>
        <dbReference type="Rhea" id="RHEA-COMP:9623"/>
        <dbReference type="Rhea" id="RHEA-COMP:9685"/>
        <dbReference type="ChEBI" id="CHEBI:57287"/>
        <dbReference type="ChEBI" id="CHEBI:57384"/>
        <dbReference type="ChEBI" id="CHEBI:64479"/>
        <dbReference type="ChEBI" id="CHEBI:78449"/>
        <dbReference type="EC" id="2.3.1.39"/>
    </reaction>
</comment>
<evidence type="ECO:0000256" key="7">
    <source>
        <dbReference type="PIRSR" id="PIRSR000446-1"/>
    </source>
</evidence>
<evidence type="ECO:0000313" key="10">
    <source>
        <dbReference type="Proteomes" id="UP000030428"/>
    </source>
</evidence>
<dbReference type="GO" id="GO:0005829">
    <property type="term" value="C:cytosol"/>
    <property type="evidence" value="ECO:0007669"/>
    <property type="project" value="TreeGrafter"/>
</dbReference>
<keyword evidence="4 6" id="KW-0012">Acyltransferase</keyword>
<sequence length="310" mass="33133">MRHAFIFPGQGSQSVGMLADLGAAFPIVKQTFEQASEVLNYDLWKLSQEGPEDTLNQTDKTQPALLAAGVAVWRVWQQQGGSEPIFMAGHSFGEYSALVCANALQFTDGVSLAQDRGRFMQTAVPEGEGAMAALLGLDGAKVIEICQQVAQEEIVSAVNFNAPGQIVIAGHTAAVKRATEQAKAAGAKRAILLQVSVPAHSQLMLPAAEKMAERLADVTITAPSIPVIHNVDVTQKSEAADIRSALTAQLYNPVRWVETIEKMVAEGVTSLFECGPGKVLTALNKRIVRKMTAKPIMDTKTLEQALEALA</sequence>
<keyword evidence="10" id="KW-1185">Reference proteome</keyword>
<dbReference type="SUPFAM" id="SSF55048">
    <property type="entry name" value="Probable ACP-binding domain of malonyl-CoA ACP transacylase"/>
    <property type="match status" value="1"/>
</dbReference>
<feature type="domain" description="Malonyl-CoA:ACP transacylase (MAT)" evidence="8">
    <location>
        <begin position="6"/>
        <end position="301"/>
    </location>
</feature>
<dbReference type="AlphaFoldDB" id="A0A0A6RTB3"/>
<evidence type="ECO:0000256" key="5">
    <source>
        <dbReference type="ARBA" id="ARBA00048462"/>
    </source>
</evidence>
<dbReference type="InterPro" id="IPR016035">
    <property type="entry name" value="Acyl_Trfase/lysoPLipase"/>
</dbReference>
<feature type="active site" evidence="7">
    <location>
        <position position="200"/>
    </location>
</feature>
<dbReference type="PANTHER" id="PTHR42681">
    <property type="entry name" value="MALONYL-COA-ACYL CARRIER PROTEIN TRANSACYLASE, MITOCHONDRIAL"/>
    <property type="match status" value="1"/>
</dbReference>
<dbReference type="GO" id="GO:0006633">
    <property type="term" value="P:fatty acid biosynthetic process"/>
    <property type="evidence" value="ECO:0007669"/>
    <property type="project" value="TreeGrafter"/>
</dbReference>
<keyword evidence="3 6" id="KW-0808">Transferase</keyword>
<name>A0A0A6RTB3_9GAMM</name>
<accession>A0A0A6RTB3</accession>
<evidence type="ECO:0000256" key="3">
    <source>
        <dbReference type="ARBA" id="ARBA00022679"/>
    </source>
</evidence>
<evidence type="ECO:0000256" key="2">
    <source>
        <dbReference type="ARBA" id="ARBA00018953"/>
    </source>
</evidence>
<dbReference type="PANTHER" id="PTHR42681:SF1">
    <property type="entry name" value="MALONYL-COA-ACYL CARRIER PROTEIN TRANSACYLASE, MITOCHONDRIAL"/>
    <property type="match status" value="1"/>
</dbReference>
<reference evidence="9 10" key="1">
    <citation type="journal article" date="2016" name="Front. Microbiol.">
        <title>Single-Cell (Meta-)Genomics of a Dimorphic Candidatus Thiomargarita nelsonii Reveals Genomic Plasticity.</title>
        <authorList>
            <person name="Flood B.E."/>
            <person name="Fliss P."/>
            <person name="Jones D.S."/>
            <person name="Dick G.J."/>
            <person name="Jain S."/>
            <person name="Kaster A.K."/>
            <person name="Winkel M."/>
            <person name="Mussmann M."/>
            <person name="Bailey J."/>
        </authorList>
    </citation>
    <scope>NUCLEOTIDE SEQUENCE [LARGE SCALE GENOMIC DNA]</scope>
    <source>
        <strain evidence="9">Hydrate Ridge</strain>
    </source>
</reference>
<comment type="similarity">
    <text evidence="6">Belongs to the fabD family.</text>
</comment>
<feature type="active site" evidence="7">
    <location>
        <position position="91"/>
    </location>
</feature>
<dbReference type="FunFam" id="3.30.70.250:FF:000001">
    <property type="entry name" value="Malonyl CoA-acyl carrier protein transacylase"/>
    <property type="match status" value="1"/>
</dbReference>
<dbReference type="Gene3D" id="3.30.70.250">
    <property type="entry name" value="Malonyl-CoA ACP transacylase, ACP-binding"/>
    <property type="match status" value="1"/>
</dbReference>
<dbReference type="EMBL" id="JSZA02000013">
    <property type="protein sequence ID" value="KHD07116.1"/>
    <property type="molecule type" value="Genomic_DNA"/>
</dbReference>
<comment type="caution">
    <text evidence="9">The sequence shown here is derived from an EMBL/GenBank/DDBJ whole genome shotgun (WGS) entry which is preliminary data.</text>
</comment>
<gene>
    <name evidence="9" type="ORF">PN36_04810</name>
</gene>
<evidence type="ECO:0000256" key="6">
    <source>
        <dbReference type="PIRNR" id="PIRNR000446"/>
    </source>
</evidence>
<organism evidence="9 10">
    <name type="scientific">Candidatus Thiomargarita nelsonii</name>
    <dbReference type="NCBI Taxonomy" id="1003181"/>
    <lineage>
        <taxon>Bacteria</taxon>
        <taxon>Pseudomonadati</taxon>
        <taxon>Pseudomonadota</taxon>
        <taxon>Gammaproteobacteria</taxon>
        <taxon>Thiotrichales</taxon>
        <taxon>Thiotrichaceae</taxon>
        <taxon>Thiomargarita</taxon>
    </lineage>
</organism>
<dbReference type="Pfam" id="PF00698">
    <property type="entry name" value="Acyl_transf_1"/>
    <property type="match status" value="1"/>
</dbReference>
<dbReference type="InterPro" id="IPR050858">
    <property type="entry name" value="Mal-CoA-ACP_Trans/PKS_FabD"/>
</dbReference>
<dbReference type="InterPro" id="IPR004410">
    <property type="entry name" value="Malonyl_CoA-ACP_transAc_FabD"/>
</dbReference>
<evidence type="ECO:0000259" key="8">
    <source>
        <dbReference type="SMART" id="SM00827"/>
    </source>
</evidence>
<evidence type="ECO:0000256" key="4">
    <source>
        <dbReference type="ARBA" id="ARBA00023315"/>
    </source>
</evidence>